<evidence type="ECO:0008006" key="4">
    <source>
        <dbReference type="Google" id="ProtNLM"/>
    </source>
</evidence>
<keyword evidence="1" id="KW-0732">Signal</keyword>
<sequence length="274" mass="31064">MAAVRLAPMTMYIAAQLIQAVTASTSTMMLRDIYQQNASRMVRAPQRKNASVVLYVTTHASGQHMSYLECLPPLIRTSPMLMQADVILYVGSDTLQENEKHRITQLLDKWPVRNRVVHFDKNPGYQQGAMNAAHVGFSSGWFRGYDWVIRINPDVVIYNDNLIWPLMQKAENWGIFAACGRYCEPHSGCTPRQTHTDFFAVRPSRVPPDAFADWQTRDNAEVQATAAFKDIYAAKADVYLPWHSSSIDCRVTGGGVFHSTLFCHEFLQSRPFED</sequence>
<evidence type="ECO:0000313" key="2">
    <source>
        <dbReference type="EMBL" id="CAK0832265.1"/>
    </source>
</evidence>
<proteinExistence type="predicted"/>
<evidence type="ECO:0000313" key="3">
    <source>
        <dbReference type="Proteomes" id="UP001189429"/>
    </source>
</evidence>
<keyword evidence="3" id="KW-1185">Reference proteome</keyword>
<feature type="chain" id="PRO_5047396158" description="Hexosyltransferase" evidence="1">
    <location>
        <begin position="24"/>
        <end position="274"/>
    </location>
</feature>
<dbReference type="EMBL" id="CAUYUJ010011619">
    <property type="protein sequence ID" value="CAK0832265.1"/>
    <property type="molecule type" value="Genomic_DNA"/>
</dbReference>
<reference evidence="2" key="1">
    <citation type="submission" date="2023-10" db="EMBL/GenBank/DDBJ databases">
        <authorList>
            <person name="Chen Y."/>
            <person name="Shah S."/>
            <person name="Dougan E. K."/>
            <person name="Thang M."/>
            <person name="Chan C."/>
        </authorList>
    </citation>
    <scope>NUCLEOTIDE SEQUENCE [LARGE SCALE GENOMIC DNA]</scope>
</reference>
<gene>
    <name evidence="2" type="ORF">PCOR1329_LOCUS30328</name>
</gene>
<comment type="caution">
    <text evidence="2">The sequence shown here is derived from an EMBL/GenBank/DDBJ whole genome shotgun (WGS) entry which is preliminary data.</text>
</comment>
<protein>
    <recommendedName>
        <fullName evidence="4">Hexosyltransferase</fullName>
    </recommendedName>
</protein>
<dbReference type="SUPFAM" id="SSF53448">
    <property type="entry name" value="Nucleotide-diphospho-sugar transferases"/>
    <property type="match status" value="1"/>
</dbReference>
<dbReference type="InterPro" id="IPR029044">
    <property type="entry name" value="Nucleotide-diphossugar_trans"/>
</dbReference>
<accession>A0ABN9SKH7</accession>
<organism evidence="2 3">
    <name type="scientific">Prorocentrum cordatum</name>
    <dbReference type="NCBI Taxonomy" id="2364126"/>
    <lineage>
        <taxon>Eukaryota</taxon>
        <taxon>Sar</taxon>
        <taxon>Alveolata</taxon>
        <taxon>Dinophyceae</taxon>
        <taxon>Prorocentrales</taxon>
        <taxon>Prorocentraceae</taxon>
        <taxon>Prorocentrum</taxon>
    </lineage>
</organism>
<dbReference type="Proteomes" id="UP001189429">
    <property type="component" value="Unassembled WGS sequence"/>
</dbReference>
<feature type="signal peptide" evidence="1">
    <location>
        <begin position="1"/>
        <end position="23"/>
    </location>
</feature>
<evidence type="ECO:0000256" key="1">
    <source>
        <dbReference type="SAM" id="SignalP"/>
    </source>
</evidence>
<name>A0ABN9SKH7_9DINO</name>